<keyword evidence="1" id="KW-0472">Membrane</keyword>
<comment type="caution">
    <text evidence="2">The sequence shown here is derived from an EMBL/GenBank/DDBJ whole genome shotgun (WGS) entry which is preliminary data.</text>
</comment>
<evidence type="ECO:0000256" key="1">
    <source>
        <dbReference type="SAM" id="Phobius"/>
    </source>
</evidence>
<proteinExistence type="predicted"/>
<keyword evidence="1" id="KW-1133">Transmembrane helix</keyword>
<accession>A0A8H7QZU9</accession>
<evidence type="ECO:0000313" key="2">
    <source>
        <dbReference type="EMBL" id="KAG2201844.1"/>
    </source>
</evidence>
<gene>
    <name evidence="2" type="ORF">INT47_004401</name>
</gene>
<reference evidence="2" key="1">
    <citation type="submission" date="2020-12" db="EMBL/GenBank/DDBJ databases">
        <title>Metabolic potential, ecology and presence of endohyphal bacteria is reflected in genomic diversity of Mucoromycotina.</title>
        <authorList>
            <person name="Muszewska A."/>
            <person name="Okrasinska A."/>
            <person name="Steczkiewicz K."/>
            <person name="Drgas O."/>
            <person name="Orlowska M."/>
            <person name="Perlinska-Lenart U."/>
            <person name="Aleksandrzak-Piekarczyk T."/>
            <person name="Szatraj K."/>
            <person name="Zielenkiewicz U."/>
            <person name="Pilsyk S."/>
            <person name="Malc E."/>
            <person name="Mieczkowski P."/>
            <person name="Kruszewska J.S."/>
            <person name="Biernat P."/>
            <person name="Pawlowska J."/>
        </authorList>
    </citation>
    <scope>NUCLEOTIDE SEQUENCE</scope>
    <source>
        <strain evidence="2">WA0000017839</strain>
    </source>
</reference>
<sequence length="100" mass="11755">MGTRVDMLVTVNNLEFLCEEDKASDDNTKMIEERHFKIGKEMKDILWGLFRRCKYDRSKMRKLVSFGITTRLFGVLHVVYGVRKPTLTCLGGFCKCFYFK</sequence>
<dbReference type="EMBL" id="JAEPRD010000067">
    <property type="protein sequence ID" value="KAG2201844.1"/>
    <property type="molecule type" value="Genomic_DNA"/>
</dbReference>
<evidence type="ECO:0000313" key="3">
    <source>
        <dbReference type="Proteomes" id="UP000603453"/>
    </source>
</evidence>
<dbReference type="Proteomes" id="UP000603453">
    <property type="component" value="Unassembled WGS sequence"/>
</dbReference>
<keyword evidence="3" id="KW-1185">Reference proteome</keyword>
<organism evidence="2 3">
    <name type="scientific">Mucor saturninus</name>
    <dbReference type="NCBI Taxonomy" id="64648"/>
    <lineage>
        <taxon>Eukaryota</taxon>
        <taxon>Fungi</taxon>
        <taxon>Fungi incertae sedis</taxon>
        <taxon>Mucoromycota</taxon>
        <taxon>Mucoromycotina</taxon>
        <taxon>Mucoromycetes</taxon>
        <taxon>Mucorales</taxon>
        <taxon>Mucorineae</taxon>
        <taxon>Mucoraceae</taxon>
        <taxon>Mucor</taxon>
    </lineage>
</organism>
<protein>
    <submittedName>
        <fullName evidence="2">Uncharacterized protein</fullName>
    </submittedName>
</protein>
<dbReference type="AlphaFoldDB" id="A0A8H7QZU9"/>
<name>A0A8H7QZU9_9FUNG</name>
<dbReference type="OrthoDB" id="2385582at2759"/>
<feature type="transmembrane region" description="Helical" evidence="1">
    <location>
        <begin position="63"/>
        <end position="82"/>
    </location>
</feature>
<keyword evidence="1" id="KW-0812">Transmembrane</keyword>